<name>A0A383F280_9ZZZZ</name>
<reference evidence="1" key="1">
    <citation type="submission" date="2018-05" db="EMBL/GenBank/DDBJ databases">
        <authorList>
            <person name="Lanie J.A."/>
            <person name="Ng W.-L."/>
            <person name="Kazmierczak K.M."/>
            <person name="Andrzejewski T.M."/>
            <person name="Davidsen T.M."/>
            <person name="Wayne K.J."/>
            <person name="Tettelin H."/>
            <person name="Glass J.I."/>
            <person name="Rusch D."/>
            <person name="Podicherti R."/>
            <person name="Tsui H.-C.T."/>
            <person name="Winkler M.E."/>
        </authorList>
    </citation>
    <scope>NUCLEOTIDE SEQUENCE</scope>
</reference>
<feature type="non-terminal residue" evidence="1">
    <location>
        <position position="30"/>
    </location>
</feature>
<organism evidence="1">
    <name type="scientific">marine metagenome</name>
    <dbReference type="NCBI Taxonomy" id="408172"/>
    <lineage>
        <taxon>unclassified sequences</taxon>
        <taxon>metagenomes</taxon>
        <taxon>ecological metagenomes</taxon>
    </lineage>
</organism>
<protein>
    <submittedName>
        <fullName evidence="1">Uncharacterized protein</fullName>
    </submittedName>
</protein>
<sequence length="30" mass="3152">MTLSIVAKDKKTNDFGVCGFTDIAGYGSLV</sequence>
<proteinExistence type="predicted"/>
<dbReference type="AlphaFoldDB" id="A0A383F280"/>
<gene>
    <name evidence="1" type="ORF">METZ01_LOCUS516070</name>
</gene>
<accession>A0A383F280</accession>
<evidence type="ECO:0000313" key="1">
    <source>
        <dbReference type="EMBL" id="SVE63216.1"/>
    </source>
</evidence>
<dbReference type="EMBL" id="UINC01230902">
    <property type="protein sequence ID" value="SVE63216.1"/>
    <property type="molecule type" value="Genomic_DNA"/>
</dbReference>